<feature type="compositionally biased region" description="Basic and acidic residues" evidence="1">
    <location>
        <begin position="16"/>
        <end position="43"/>
    </location>
</feature>
<organism evidence="2 3">
    <name type="scientific">Pichia angusta</name>
    <name type="common">Yeast</name>
    <name type="synonym">Hansenula polymorpha</name>
    <dbReference type="NCBI Taxonomy" id="870730"/>
    <lineage>
        <taxon>Eukaryota</taxon>
        <taxon>Fungi</taxon>
        <taxon>Dikarya</taxon>
        <taxon>Ascomycota</taxon>
        <taxon>Saccharomycotina</taxon>
        <taxon>Pichiomycetes</taxon>
        <taxon>Pichiales</taxon>
        <taxon>Pichiaceae</taxon>
        <taxon>Ogataea</taxon>
    </lineage>
</organism>
<evidence type="ECO:0000313" key="3">
    <source>
        <dbReference type="Proteomes" id="UP001196530"/>
    </source>
</evidence>
<dbReference type="AlphaFoldDB" id="A0AAN6DBQ2"/>
<feature type="compositionally biased region" description="Acidic residues" evidence="1">
    <location>
        <begin position="1"/>
        <end position="12"/>
    </location>
</feature>
<gene>
    <name evidence="2" type="ORF">KL928_004887</name>
</gene>
<proteinExistence type="predicted"/>
<dbReference type="RefSeq" id="XP_043057882.1">
    <property type="nucleotide sequence ID" value="XM_043205634.1"/>
</dbReference>
<evidence type="ECO:0000313" key="2">
    <source>
        <dbReference type="EMBL" id="KAG7816331.1"/>
    </source>
</evidence>
<sequence length="112" mass="12003">MQPESDGTEPDWECSSSEKENGREHAGSEAETRLDDSVRDDHIPLGVDQGRGWGGGGDFGHLGELVLWDRKGGYVGGRQHCVLGGCRMVGAGRGSVSRSVLWHSNGKAAREL</sequence>
<feature type="region of interest" description="Disordered" evidence="1">
    <location>
        <begin position="1"/>
        <end position="56"/>
    </location>
</feature>
<comment type="caution">
    <text evidence="2">The sequence shown here is derived from an EMBL/GenBank/DDBJ whole genome shotgun (WGS) entry which is preliminary data.</text>
</comment>
<dbReference type="GeneID" id="66128938"/>
<reference evidence="2" key="1">
    <citation type="journal article" date="2021" name="G3 (Bethesda)">
        <title>Genomic diversity, chromosomal rearrangements, and interspecies hybridization in the ogataea polymorpha species complex.</title>
        <authorList>
            <person name="Hanson S.J."/>
            <person name="Cinneide E.O."/>
            <person name="Salzberg L.I."/>
            <person name="Wolfe K.H."/>
            <person name="McGowan J."/>
            <person name="Fitzpatrick D.A."/>
            <person name="Matlin K."/>
        </authorList>
    </citation>
    <scope>NUCLEOTIDE SEQUENCE</scope>
    <source>
        <strain evidence="2">61-244</strain>
    </source>
</reference>
<name>A0AAN6DBQ2_PICAN</name>
<accession>A0AAN6DBQ2</accession>
<protein>
    <submittedName>
        <fullName evidence="2">Uncharacterized protein</fullName>
    </submittedName>
</protein>
<evidence type="ECO:0000256" key="1">
    <source>
        <dbReference type="SAM" id="MobiDB-lite"/>
    </source>
</evidence>
<dbReference type="Proteomes" id="UP001196530">
    <property type="component" value="Unassembled WGS sequence"/>
</dbReference>
<dbReference type="EMBL" id="JAHLUX010000011">
    <property type="protein sequence ID" value="KAG7816331.1"/>
    <property type="molecule type" value="Genomic_DNA"/>
</dbReference>